<protein>
    <recommendedName>
        <fullName evidence="1">Pyrrolo-quinoline quinone repeat domain-containing protein</fullName>
    </recommendedName>
</protein>
<accession>A0ABP8UQK6</accession>
<organism evidence="2 3">
    <name type="scientific">Actinoallomurus vinaceus</name>
    <dbReference type="NCBI Taxonomy" id="1080074"/>
    <lineage>
        <taxon>Bacteria</taxon>
        <taxon>Bacillati</taxon>
        <taxon>Actinomycetota</taxon>
        <taxon>Actinomycetes</taxon>
        <taxon>Streptosporangiales</taxon>
        <taxon>Thermomonosporaceae</taxon>
        <taxon>Actinoallomurus</taxon>
    </lineage>
</organism>
<gene>
    <name evidence="2" type="ORF">GCM10023196_089300</name>
</gene>
<evidence type="ECO:0000313" key="2">
    <source>
        <dbReference type="EMBL" id="GAA4637050.1"/>
    </source>
</evidence>
<dbReference type="InterPro" id="IPR015943">
    <property type="entry name" value="WD40/YVTN_repeat-like_dom_sf"/>
</dbReference>
<name>A0ABP8UQK6_9ACTN</name>
<dbReference type="Gene3D" id="2.130.10.10">
    <property type="entry name" value="YVTN repeat-like/Quinoprotein amine dehydrogenase"/>
    <property type="match status" value="1"/>
</dbReference>
<dbReference type="EMBL" id="BAABHK010000019">
    <property type="protein sequence ID" value="GAA4637050.1"/>
    <property type="molecule type" value="Genomic_DNA"/>
</dbReference>
<dbReference type="InterPro" id="IPR011047">
    <property type="entry name" value="Quinoprotein_ADH-like_sf"/>
</dbReference>
<reference evidence="3" key="1">
    <citation type="journal article" date="2019" name="Int. J. Syst. Evol. Microbiol.">
        <title>The Global Catalogue of Microorganisms (GCM) 10K type strain sequencing project: providing services to taxonomists for standard genome sequencing and annotation.</title>
        <authorList>
            <consortium name="The Broad Institute Genomics Platform"/>
            <consortium name="The Broad Institute Genome Sequencing Center for Infectious Disease"/>
            <person name="Wu L."/>
            <person name="Ma J."/>
        </authorList>
    </citation>
    <scope>NUCLEOTIDE SEQUENCE [LARGE SCALE GENOMIC DNA]</scope>
    <source>
        <strain evidence="3">JCM 17939</strain>
    </source>
</reference>
<sequence length="594" mass="63216">MITVESVRSRRHVITSALTALLAVIVGGVLADHFVLQAEWWQVNRTVTQAPEPPLRDLGPPATPVTTSWQLSTPVGDSDLPAYDRVAYTIVEGQLVIVSGHGLDVRDARTGEERWHYYRAEWSMLGWARTGQVLVAYLERIGHRGNRLMVGLDAVHGTLLWRQRGDVPSAIDRTTLRWPAAGGVVFVTEDGRHTLYGRSATTGRRLWTKRLPHGCLLPEAVPYASDSSESIAAFSIDCGASDRVLVVDPWKGRTRFTVLTRNTARSAIAVGGEVTVVFDGSSLQAFDGRGRVFLRRAGQDLCRNMCPVAVTAGHLLVAYETGQRSEDATPTRRLESVDIATGASSWHRDMPGYTALSVAGGLVYGLRSRLADPLLPAGVDVIDPVSGSGTTVPIPVVLRAGLDGVRPWLAAGGGLLYVAAPAARPRPFGAARLVALRGGIRGEGPPELAGVPPHRWPDACSLLPKRDLPRGYDGEPTPATVDGLRLPAGCTFRPPHGHGHGRSLDGPEREAGVLSVTVQWVAADVGTAKALFAAARDTQNGTRVRAGDEAYAIGTSSGTVVMRVGRAVVTVTSGLPDTATRLAAVVAARLRSAA</sequence>
<feature type="domain" description="Pyrrolo-quinoline quinone repeat" evidence="1">
    <location>
        <begin position="151"/>
        <end position="365"/>
    </location>
</feature>
<evidence type="ECO:0000313" key="3">
    <source>
        <dbReference type="Proteomes" id="UP001501442"/>
    </source>
</evidence>
<keyword evidence="3" id="KW-1185">Reference proteome</keyword>
<comment type="caution">
    <text evidence="2">The sequence shown here is derived from an EMBL/GenBank/DDBJ whole genome shotgun (WGS) entry which is preliminary data.</text>
</comment>
<dbReference type="Pfam" id="PF13360">
    <property type="entry name" value="PQQ_2"/>
    <property type="match status" value="1"/>
</dbReference>
<dbReference type="Proteomes" id="UP001501442">
    <property type="component" value="Unassembled WGS sequence"/>
</dbReference>
<evidence type="ECO:0000259" key="1">
    <source>
        <dbReference type="Pfam" id="PF13360"/>
    </source>
</evidence>
<dbReference type="SUPFAM" id="SSF50998">
    <property type="entry name" value="Quinoprotein alcohol dehydrogenase-like"/>
    <property type="match status" value="1"/>
</dbReference>
<dbReference type="InterPro" id="IPR002372">
    <property type="entry name" value="PQQ_rpt_dom"/>
</dbReference>
<proteinExistence type="predicted"/>